<proteinExistence type="predicted"/>
<protein>
    <submittedName>
        <fullName evidence="1">Uncharacterized protein</fullName>
    </submittedName>
</protein>
<dbReference type="EMBL" id="LR824007">
    <property type="protein sequence ID" value="CAD0195908.1"/>
    <property type="molecule type" value="Genomic_DNA"/>
</dbReference>
<gene>
    <name evidence="1" type="ORF">CINC_LOCUS10204</name>
</gene>
<sequence length="115" mass="12907">MLTIAIEIAKKNIFLTIIHLIKNADSKMKDNNFYTIVTKDSVNVKYKYVVPSNSSIDRFHLSFTEGTAFVMFYATEQSMLSIIVLTAAHSANRSNLTYPVITTLTTPLEVTGKIK</sequence>
<dbReference type="AlphaFoldDB" id="A0A9N8KQ93"/>
<name>A0A9N8KQ93_CHRIL</name>
<dbReference type="Proteomes" id="UP001154114">
    <property type="component" value="Chromosome 4"/>
</dbReference>
<organism evidence="1 2">
    <name type="scientific">Chrysodeixis includens</name>
    <name type="common">Soybean looper</name>
    <name type="synonym">Pseudoplusia includens</name>
    <dbReference type="NCBI Taxonomy" id="689277"/>
    <lineage>
        <taxon>Eukaryota</taxon>
        <taxon>Metazoa</taxon>
        <taxon>Ecdysozoa</taxon>
        <taxon>Arthropoda</taxon>
        <taxon>Hexapoda</taxon>
        <taxon>Insecta</taxon>
        <taxon>Pterygota</taxon>
        <taxon>Neoptera</taxon>
        <taxon>Endopterygota</taxon>
        <taxon>Lepidoptera</taxon>
        <taxon>Glossata</taxon>
        <taxon>Ditrysia</taxon>
        <taxon>Noctuoidea</taxon>
        <taxon>Noctuidae</taxon>
        <taxon>Plusiinae</taxon>
        <taxon>Chrysodeixis</taxon>
    </lineage>
</organism>
<keyword evidence="2" id="KW-1185">Reference proteome</keyword>
<evidence type="ECO:0000313" key="1">
    <source>
        <dbReference type="EMBL" id="CAD0195908.1"/>
    </source>
</evidence>
<reference evidence="1" key="1">
    <citation type="submission" date="2021-12" db="EMBL/GenBank/DDBJ databases">
        <authorList>
            <person name="King R."/>
        </authorList>
    </citation>
    <scope>NUCLEOTIDE SEQUENCE</scope>
</reference>
<accession>A0A9N8KQ93</accession>
<evidence type="ECO:0000313" key="2">
    <source>
        <dbReference type="Proteomes" id="UP001154114"/>
    </source>
</evidence>